<dbReference type="EMBL" id="MT143874">
    <property type="protein sequence ID" value="QJB04156.1"/>
    <property type="molecule type" value="Genomic_DNA"/>
</dbReference>
<proteinExistence type="predicted"/>
<dbReference type="EMBL" id="MT141419">
    <property type="protein sequence ID" value="QJA60753.1"/>
    <property type="molecule type" value="Genomic_DNA"/>
</dbReference>
<organism evidence="1">
    <name type="scientific">viral metagenome</name>
    <dbReference type="NCBI Taxonomy" id="1070528"/>
    <lineage>
        <taxon>unclassified sequences</taxon>
        <taxon>metagenomes</taxon>
        <taxon>organismal metagenomes</taxon>
    </lineage>
</organism>
<dbReference type="EMBL" id="MT144300">
    <property type="protein sequence ID" value="QJA51933.1"/>
    <property type="molecule type" value="Genomic_DNA"/>
</dbReference>
<sequence>MYNPQFNDQRNSYCDIQERLRMEEIDTTAHGLPDDDTNLIQLLRDAQWWIIQAKKEFNIPEDWPVSEPSLITCVDARI</sequence>
<evidence type="ECO:0000313" key="2">
    <source>
        <dbReference type="EMBL" id="QJA60753.1"/>
    </source>
</evidence>
<gene>
    <name evidence="4" type="ORF">MM171A01334_0014</name>
    <name evidence="5" type="ORF">MM171B00430_0005</name>
    <name evidence="3" type="ORF">MM415A00685_0003</name>
    <name evidence="2" type="ORF">MM415B01060_0028</name>
    <name evidence="1" type="ORF">TM448A02393_0001</name>
</gene>
<reference evidence="1" key="1">
    <citation type="submission" date="2020-03" db="EMBL/GenBank/DDBJ databases">
        <title>The deep terrestrial virosphere.</title>
        <authorList>
            <person name="Holmfeldt K."/>
            <person name="Nilsson E."/>
            <person name="Simone D."/>
            <person name="Lopez-Fernandez M."/>
            <person name="Wu X."/>
            <person name="de Brujin I."/>
            <person name="Lundin D."/>
            <person name="Andersson A."/>
            <person name="Bertilsson S."/>
            <person name="Dopson M."/>
        </authorList>
    </citation>
    <scope>NUCLEOTIDE SEQUENCE</scope>
    <source>
        <strain evidence="4">MM171A01334</strain>
        <strain evidence="5">MM171B00430</strain>
        <strain evidence="3">MM415A00685</strain>
        <strain evidence="2">MM415B01060</strain>
        <strain evidence="1">TM448A02393</strain>
    </source>
</reference>
<accession>A0A6H1ZVH6</accession>
<evidence type="ECO:0000313" key="3">
    <source>
        <dbReference type="EMBL" id="QJA80641.1"/>
    </source>
</evidence>
<protein>
    <submittedName>
        <fullName evidence="1">Uncharacterized protein</fullName>
    </submittedName>
</protein>
<evidence type="ECO:0000313" key="5">
    <source>
        <dbReference type="EMBL" id="QJB04156.1"/>
    </source>
</evidence>
<dbReference type="AlphaFoldDB" id="A0A6H1ZVH6"/>
<evidence type="ECO:0000313" key="4">
    <source>
        <dbReference type="EMBL" id="QJA99077.1"/>
    </source>
</evidence>
<name>A0A6H1ZVH6_9ZZZZ</name>
<evidence type="ECO:0000313" key="1">
    <source>
        <dbReference type="EMBL" id="QJA51933.1"/>
    </source>
</evidence>
<dbReference type="EMBL" id="MT142430">
    <property type="protein sequence ID" value="QJA80641.1"/>
    <property type="molecule type" value="Genomic_DNA"/>
</dbReference>
<dbReference type="EMBL" id="MT143627">
    <property type="protein sequence ID" value="QJA99077.1"/>
    <property type="molecule type" value="Genomic_DNA"/>
</dbReference>